<dbReference type="PANTHER" id="PTHR43002">
    <property type="entry name" value="GLYCOGEN DEBRANCHING ENZYME"/>
    <property type="match status" value="1"/>
</dbReference>
<keyword evidence="3" id="KW-0326">Glycosidase</keyword>
<dbReference type="InterPro" id="IPR004193">
    <property type="entry name" value="Glyco_hydro_13_N"/>
</dbReference>
<sequence length="714" mass="80183">MDAIHPWPGKAYPLGARWDGEGVNFAVHSKHATAVEVCLFDPGDPSRELQRVPLTEVTGFVWHGYLPGLKPGALYGFRVHGPYAPERGLRFNPHKLLVDPYARAIDGEVDFAGPVYGYRLGAPEEDLAFCEADSAPSMPRCVVLDDHAFDWTGDARPEHPLHRSIVYELHVRGFTMRHPKVPPELRGTYAGLASPPALEHLRRLGVTAVELLPVHEYVDDPFLQGKGLRNYWGYSTLGYFAPEHRYSASGSRGGQVDEFRQMVKTLHQAGIEVILDVVFNHTCEGNHLGPTLSFKGLENGSYYKLAPDPRYYADYTGTGSSLDVSNPQVLRLVMDSLRYWTDEMHVDGFRFDLATTLCRNPHDFDRYCNFLQAAHQDPALQKVKLIAEPWDVGPGGYQVGGFPTRWSEWNGKYRDVLRRFWKGDIQAQELGYRLTGSADLYQAAGRKIFASVNFVTCHDGFTLRDLVSYDHKHNEANGEQNRDGSDDNASWNCGVEGETDDPEVNALRDRQQRNLIASLLVSQGVPMLSAGDEMGKTQGGNNNAYCQDNERSWLDWDLDDRRAALLGFTARVIRLRQAQPALQRRRFFRGAHIWDSSLKDLAWFRPDGSEMTEEDWQAPYVRSLAFVLGGDAIATPDERGQRIRGDTLLVLMNAHHEPVPYTLPEITWGEEWEVLLDTAGASDAKRDRLAARGVVEVSARSLVVLSRPARPEPT</sequence>
<evidence type="ECO:0000259" key="5">
    <source>
        <dbReference type="SMART" id="SM00642"/>
    </source>
</evidence>
<evidence type="ECO:0000256" key="1">
    <source>
        <dbReference type="ARBA" id="ARBA00008061"/>
    </source>
</evidence>
<keyword evidence="7" id="KW-1185">Reference proteome</keyword>
<organism evidence="6 7">
    <name type="scientific">Anaeromyxobacter paludicola</name>
    <dbReference type="NCBI Taxonomy" id="2918171"/>
    <lineage>
        <taxon>Bacteria</taxon>
        <taxon>Pseudomonadati</taxon>
        <taxon>Myxococcota</taxon>
        <taxon>Myxococcia</taxon>
        <taxon>Myxococcales</taxon>
        <taxon>Cystobacterineae</taxon>
        <taxon>Anaeromyxobacteraceae</taxon>
        <taxon>Anaeromyxobacter</taxon>
    </lineage>
</organism>
<dbReference type="InterPro" id="IPR006047">
    <property type="entry name" value="GH13_cat_dom"/>
</dbReference>
<feature type="compositionally biased region" description="Basic and acidic residues" evidence="4">
    <location>
        <begin position="474"/>
        <end position="485"/>
    </location>
</feature>
<dbReference type="Gene3D" id="2.60.40.1180">
    <property type="entry name" value="Golgi alpha-mannosidase II"/>
    <property type="match status" value="1"/>
</dbReference>
<feature type="domain" description="Glycosyl hydrolase family 13 catalytic" evidence="5">
    <location>
        <begin position="168"/>
        <end position="576"/>
    </location>
</feature>
<dbReference type="Pfam" id="PF02922">
    <property type="entry name" value="CBM_48"/>
    <property type="match status" value="1"/>
</dbReference>
<dbReference type="Proteomes" id="UP001162734">
    <property type="component" value="Chromosome"/>
</dbReference>
<dbReference type="RefSeq" id="WP_248343185.1">
    <property type="nucleotide sequence ID" value="NZ_AP025592.1"/>
</dbReference>
<name>A0ABM7XFN1_9BACT</name>
<feature type="region of interest" description="Disordered" evidence="4">
    <location>
        <begin position="474"/>
        <end position="501"/>
    </location>
</feature>
<evidence type="ECO:0000256" key="2">
    <source>
        <dbReference type="ARBA" id="ARBA00022801"/>
    </source>
</evidence>
<dbReference type="SUPFAM" id="SSF51445">
    <property type="entry name" value="(Trans)glycosidases"/>
    <property type="match status" value="1"/>
</dbReference>
<comment type="similarity">
    <text evidence="1">Belongs to the glycosyl hydrolase 13 family.</text>
</comment>
<accession>A0ABM7XFN1</accession>
<proteinExistence type="inferred from homology"/>
<dbReference type="InterPro" id="IPR011837">
    <property type="entry name" value="Glycogen_debranch_GlgX"/>
</dbReference>
<dbReference type="CDD" id="cd02856">
    <property type="entry name" value="E_set_GDE_Isoamylase_N"/>
    <property type="match status" value="1"/>
</dbReference>
<gene>
    <name evidence="6" type="ORF">AMPC_37980</name>
</gene>
<dbReference type="InterPro" id="IPR014756">
    <property type="entry name" value="Ig_E-set"/>
</dbReference>
<dbReference type="InterPro" id="IPR013780">
    <property type="entry name" value="Glyco_hydro_b"/>
</dbReference>
<dbReference type="Pfam" id="PF00128">
    <property type="entry name" value="Alpha-amylase"/>
    <property type="match status" value="1"/>
</dbReference>
<dbReference type="InterPro" id="IPR013783">
    <property type="entry name" value="Ig-like_fold"/>
</dbReference>
<dbReference type="SUPFAM" id="SSF51011">
    <property type="entry name" value="Glycosyl hydrolase domain"/>
    <property type="match status" value="1"/>
</dbReference>
<dbReference type="Gene3D" id="2.60.40.10">
    <property type="entry name" value="Immunoglobulins"/>
    <property type="match status" value="1"/>
</dbReference>
<evidence type="ECO:0000313" key="7">
    <source>
        <dbReference type="Proteomes" id="UP001162734"/>
    </source>
</evidence>
<dbReference type="Gene3D" id="3.20.20.80">
    <property type="entry name" value="Glycosidases"/>
    <property type="match status" value="1"/>
</dbReference>
<dbReference type="NCBIfam" id="TIGR02100">
    <property type="entry name" value="glgX_debranch"/>
    <property type="match status" value="1"/>
</dbReference>
<dbReference type="InterPro" id="IPR044505">
    <property type="entry name" value="GlgX_Isoamylase_N_E_set"/>
</dbReference>
<evidence type="ECO:0000256" key="3">
    <source>
        <dbReference type="ARBA" id="ARBA00023295"/>
    </source>
</evidence>
<dbReference type="CDD" id="cd11326">
    <property type="entry name" value="AmyAc_Glg_debranch"/>
    <property type="match status" value="1"/>
</dbReference>
<protein>
    <submittedName>
        <fullName evidence="6">Glycogen operon protein GlgX homolog</fullName>
    </submittedName>
</protein>
<keyword evidence="2" id="KW-0378">Hydrolase</keyword>
<reference evidence="7" key="1">
    <citation type="journal article" date="2022" name="Int. J. Syst. Evol. Microbiol.">
        <title>Anaeromyxobacter oryzae sp. nov., Anaeromyxobacter diazotrophicus sp. nov. and Anaeromyxobacter paludicola sp. nov., isolated from paddy soils.</title>
        <authorList>
            <person name="Itoh H."/>
            <person name="Xu Z."/>
            <person name="Mise K."/>
            <person name="Masuda Y."/>
            <person name="Ushijima N."/>
            <person name="Hayakawa C."/>
            <person name="Shiratori Y."/>
            <person name="Senoo K."/>
        </authorList>
    </citation>
    <scope>NUCLEOTIDE SEQUENCE [LARGE SCALE GENOMIC DNA]</scope>
    <source>
        <strain evidence="7">Red630</strain>
    </source>
</reference>
<dbReference type="EMBL" id="AP025592">
    <property type="protein sequence ID" value="BDG10685.1"/>
    <property type="molecule type" value="Genomic_DNA"/>
</dbReference>
<dbReference type="SMART" id="SM00642">
    <property type="entry name" value="Aamy"/>
    <property type="match status" value="1"/>
</dbReference>
<evidence type="ECO:0000313" key="6">
    <source>
        <dbReference type="EMBL" id="BDG10685.1"/>
    </source>
</evidence>
<evidence type="ECO:0000256" key="4">
    <source>
        <dbReference type="SAM" id="MobiDB-lite"/>
    </source>
</evidence>
<dbReference type="SUPFAM" id="SSF81296">
    <property type="entry name" value="E set domains"/>
    <property type="match status" value="1"/>
</dbReference>
<dbReference type="InterPro" id="IPR017853">
    <property type="entry name" value="GH"/>
</dbReference>